<protein>
    <submittedName>
        <fullName evidence="1">Uncharacterized protein</fullName>
    </submittedName>
</protein>
<gene>
    <name evidence="1" type="ORF">BSOLF_1347</name>
</gene>
<dbReference type="Proteomes" id="UP000244338">
    <property type="component" value="Unassembled WGS sequence"/>
</dbReference>
<organism evidence="1 2">
    <name type="scientific">Candidatus Carbonibacillus altaicus</name>
    <dbReference type="NCBI Taxonomy" id="2163959"/>
    <lineage>
        <taxon>Bacteria</taxon>
        <taxon>Bacillati</taxon>
        <taxon>Bacillota</taxon>
        <taxon>Bacilli</taxon>
        <taxon>Bacillales</taxon>
        <taxon>Candidatus Carbonibacillus</taxon>
    </lineage>
</organism>
<dbReference type="EMBL" id="PEBX01000006">
    <property type="protein sequence ID" value="PTQ57469.1"/>
    <property type="molecule type" value="Genomic_DNA"/>
</dbReference>
<evidence type="ECO:0000313" key="2">
    <source>
        <dbReference type="Proteomes" id="UP000244338"/>
    </source>
</evidence>
<proteinExistence type="predicted"/>
<comment type="caution">
    <text evidence="1">The sequence shown here is derived from an EMBL/GenBank/DDBJ whole genome shotgun (WGS) entry which is preliminary data.</text>
</comment>
<sequence length="37" mass="4229">MNTLNEHVKQTVEETIEEIVIETIPLLMRMAKRCGTG</sequence>
<dbReference type="AlphaFoldDB" id="A0A2R6Y457"/>
<name>A0A2R6Y457_9BACL</name>
<accession>A0A2R6Y457</accession>
<reference evidence="2" key="1">
    <citation type="journal article" date="2018" name="Sci. Rep.">
        <title>Lignite coal burning seam in the remote Altai Mountains harbors a hydrogen-driven thermophilic microbial community.</title>
        <authorList>
            <person name="Kadnikov V.V."/>
            <person name="Mardanov A.V."/>
            <person name="Ivasenko D.A."/>
            <person name="Antsiferov D.V."/>
            <person name="Beletsky A.V."/>
            <person name="Karnachuk O.V."/>
            <person name="Ravin N.V."/>
        </authorList>
    </citation>
    <scope>NUCLEOTIDE SEQUENCE [LARGE SCALE GENOMIC DNA]</scope>
</reference>
<evidence type="ECO:0000313" key="1">
    <source>
        <dbReference type="EMBL" id="PTQ57469.1"/>
    </source>
</evidence>